<evidence type="ECO:0000313" key="3">
    <source>
        <dbReference type="Proteomes" id="UP000887561"/>
    </source>
</evidence>
<dbReference type="GO" id="GO:0000124">
    <property type="term" value="C:SAGA complex"/>
    <property type="evidence" value="ECO:0007669"/>
    <property type="project" value="TreeGrafter"/>
</dbReference>
<dbReference type="GO" id="GO:0006355">
    <property type="term" value="P:regulation of DNA-templated transcription"/>
    <property type="evidence" value="ECO:0007669"/>
    <property type="project" value="TreeGrafter"/>
</dbReference>
<organism evidence="3 4">
    <name type="scientific">Meloidogyne javanica</name>
    <name type="common">Root-knot nematode worm</name>
    <dbReference type="NCBI Taxonomy" id="6303"/>
    <lineage>
        <taxon>Eukaryota</taxon>
        <taxon>Metazoa</taxon>
        <taxon>Ecdysozoa</taxon>
        <taxon>Nematoda</taxon>
        <taxon>Chromadorea</taxon>
        <taxon>Rhabditida</taxon>
        <taxon>Tylenchina</taxon>
        <taxon>Tylenchomorpha</taxon>
        <taxon>Tylenchoidea</taxon>
        <taxon>Meloidogynidae</taxon>
        <taxon>Meloidogyninae</taxon>
        <taxon>Meloidogyne</taxon>
        <taxon>Meloidogyne incognita group</taxon>
    </lineage>
</organism>
<dbReference type="InterPro" id="IPR000403">
    <property type="entry name" value="PI3/4_kinase_cat_dom"/>
</dbReference>
<evidence type="ECO:0000259" key="1">
    <source>
        <dbReference type="PROSITE" id="PS50290"/>
    </source>
</evidence>
<feature type="domain" description="PI3K/PI4K catalytic" evidence="1">
    <location>
        <begin position="1"/>
        <end position="240"/>
    </location>
</feature>
<dbReference type="PROSITE" id="PS50290">
    <property type="entry name" value="PI3_4_KINASE_3"/>
    <property type="match status" value="1"/>
</dbReference>
<name>A0A915LU15_MELJA</name>
<dbReference type="WBParaSite" id="scaffold1655_cov200.g3431">
    <property type="protein sequence ID" value="scaffold1655_cov200.g3431"/>
    <property type="gene ID" value="scaffold1655_cov200.g3431"/>
</dbReference>
<evidence type="ECO:0000313" key="4">
    <source>
        <dbReference type="WBParaSite" id="scaffold1655_cov200.g3431"/>
    </source>
</evidence>
<dbReference type="InterPro" id="IPR003152">
    <property type="entry name" value="FATC_dom"/>
</dbReference>
<proteinExistence type="predicted"/>
<dbReference type="GO" id="GO:0035267">
    <property type="term" value="C:NuA4 histone acetyltransferase complex"/>
    <property type="evidence" value="ECO:0007669"/>
    <property type="project" value="TreeGrafter"/>
</dbReference>
<protein>
    <submittedName>
        <fullName evidence="4">Non-specific serine/threonine protein kinase</fullName>
    </submittedName>
</protein>
<dbReference type="PROSITE" id="PS51190">
    <property type="entry name" value="FATC"/>
    <property type="match status" value="1"/>
</dbReference>
<dbReference type="PANTHER" id="PTHR11139">
    <property type="entry name" value="ATAXIA TELANGIECTASIA MUTATED ATM -RELATED"/>
    <property type="match status" value="1"/>
</dbReference>
<accession>A0A915LU15</accession>
<dbReference type="GO" id="GO:0006281">
    <property type="term" value="P:DNA repair"/>
    <property type="evidence" value="ECO:0007669"/>
    <property type="project" value="TreeGrafter"/>
</dbReference>
<feature type="domain" description="FATC" evidence="2">
    <location>
        <begin position="230"/>
        <end position="259"/>
    </location>
</feature>
<dbReference type="SUPFAM" id="SSF56112">
    <property type="entry name" value="Protein kinase-like (PK-like)"/>
    <property type="match status" value="1"/>
</dbReference>
<dbReference type="GO" id="GO:0005634">
    <property type="term" value="C:nucleus"/>
    <property type="evidence" value="ECO:0007669"/>
    <property type="project" value="TreeGrafter"/>
</dbReference>
<dbReference type="InterPro" id="IPR011009">
    <property type="entry name" value="Kinase-like_dom_sf"/>
</dbReference>
<dbReference type="InterPro" id="IPR050517">
    <property type="entry name" value="DDR_Repair_Kinase"/>
</dbReference>
<dbReference type="PANTHER" id="PTHR11139:SF1">
    <property type="entry name" value="TRANSFORMATION_TRANSCRIPTION DOMAIN-ASSOCIATED PROTEIN"/>
    <property type="match status" value="1"/>
</dbReference>
<reference evidence="4" key="1">
    <citation type="submission" date="2022-11" db="UniProtKB">
        <authorList>
            <consortium name="WormBaseParasite"/>
        </authorList>
    </citation>
    <scope>IDENTIFICATION</scope>
</reference>
<keyword evidence="3" id="KW-1185">Reference proteome</keyword>
<sequence>HTAQRFIQFCVPQIIHIGSSTRYSHKNLHELFNNISNGGGADLLMDSSSNNNLIIVKRDLLSKWMYSRYTEAESLWNARKKLSIHFALLGLCEYAFFLSSMSPDGLILNVSTAQLFFLDYKFDLTKKVCDTLAGKVRFIELDANRPVPFRLTCNISHFLDASIEGHLAGALIAIARSFNTKTLEIWLRPILWDVFSKAAEEDPKMNIVNPVKRAVDTVLTRIKAISHIENGSSATSQLLMQAQLSDNLCRMDPSWHPWF</sequence>
<dbReference type="AlphaFoldDB" id="A0A915LU15"/>
<dbReference type="Proteomes" id="UP000887561">
    <property type="component" value="Unplaced"/>
</dbReference>
<evidence type="ECO:0000259" key="2">
    <source>
        <dbReference type="PROSITE" id="PS51190"/>
    </source>
</evidence>